<evidence type="ECO:0000313" key="2">
    <source>
        <dbReference type="Proteomes" id="UP000830835"/>
    </source>
</evidence>
<name>A0ABT0CEL2_THEVL</name>
<evidence type="ECO:0000313" key="1">
    <source>
        <dbReference type="EMBL" id="MCJ2544215.1"/>
    </source>
</evidence>
<dbReference type="Proteomes" id="UP000830835">
    <property type="component" value="Unassembled WGS sequence"/>
</dbReference>
<dbReference type="RefSeq" id="WP_244352543.1">
    <property type="nucleotide sequence ID" value="NZ_JAFIRA010000051.1"/>
</dbReference>
<organism evidence="1 2">
    <name type="scientific">Thermostichus vulcanus str. 'Rupite'</name>
    <dbReference type="NCBI Taxonomy" id="2813851"/>
    <lineage>
        <taxon>Bacteria</taxon>
        <taxon>Bacillati</taxon>
        <taxon>Cyanobacteriota</taxon>
        <taxon>Cyanophyceae</taxon>
        <taxon>Thermostichales</taxon>
        <taxon>Thermostichaceae</taxon>
        <taxon>Thermostichus</taxon>
    </lineage>
</organism>
<sequence>MFRPTVLPLMPSGRPLGWLADSLWASCAWVHRGDLFIFAQPQAAQGSMAAPLAGIRRRSTGFLFLNALISTVLEPIQQGSFSRTCYGIFHHHRSRRYRARLAVPH</sequence>
<protein>
    <submittedName>
        <fullName evidence="1">Uncharacterized protein</fullName>
    </submittedName>
</protein>
<gene>
    <name evidence="1" type="ORF">JX360_15105</name>
</gene>
<proteinExistence type="predicted"/>
<keyword evidence="2" id="KW-1185">Reference proteome</keyword>
<comment type="caution">
    <text evidence="1">The sequence shown here is derived from an EMBL/GenBank/DDBJ whole genome shotgun (WGS) entry which is preliminary data.</text>
</comment>
<reference evidence="1" key="1">
    <citation type="submission" date="2021-02" db="EMBL/GenBank/DDBJ databases">
        <title>The CRISPR/cas machinery reduction and long-range gene transfer in the hot spring cyanobacterium Synechococcus.</title>
        <authorList>
            <person name="Dvorak P."/>
            <person name="Jahodarova E."/>
            <person name="Hasler P."/>
            <person name="Poulickova A."/>
        </authorList>
    </citation>
    <scope>NUCLEOTIDE SEQUENCE</scope>
    <source>
        <strain evidence="1">Rupite</strain>
    </source>
</reference>
<accession>A0ABT0CEL2</accession>
<dbReference type="EMBL" id="JAFIRA010000051">
    <property type="protein sequence ID" value="MCJ2544215.1"/>
    <property type="molecule type" value="Genomic_DNA"/>
</dbReference>